<dbReference type="RefSeq" id="WP_145377028.1">
    <property type="nucleotide sequence ID" value="NZ_CP036276.1"/>
</dbReference>
<keyword evidence="2" id="KW-1185">Reference proteome</keyword>
<proteinExistence type="predicted"/>
<organism evidence="1 2">
    <name type="scientific">Symmachiella dynata</name>
    <dbReference type="NCBI Taxonomy" id="2527995"/>
    <lineage>
        <taxon>Bacteria</taxon>
        <taxon>Pseudomonadati</taxon>
        <taxon>Planctomycetota</taxon>
        <taxon>Planctomycetia</taxon>
        <taxon>Planctomycetales</taxon>
        <taxon>Planctomycetaceae</taxon>
        <taxon>Symmachiella</taxon>
    </lineage>
</organism>
<evidence type="ECO:0008006" key="3">
    <source>
        <dbReference type="Google" id="ProtNLM"/>
    </source>
</evidence>
<accession>A0A517ZQF9</accession>
<dbReference type="Proteomes" id="UP000319383">
    <property type="component" value="Chromosome"/>
</dbReference>
<dbReference type="KEGG" id="sdyn:Mal52_32070"/>
<sequence>MSVQKGPLPGLPRHFVVCLGILILLGGCSGEKEYVETPVFPVSGNVTVRGEPAYGAYVLLHPVGDVGLTKGNKPFARVGEDGVFNVTTYDTSDGAPAGEYKVTVIWPENPEARGPSPDRLRGRYATPDKSVLKVTVEESNPKLPTWELE</sequence>
<gene>
    <name evidence="1" type="ORF">Mal52_32070</name>
</gene>
<evidence type="ECO:0000313" key="1">
    <source>
        <dbReference type="EMBL" id="QDU44721.1"/>
    </source>
</evidence>
<name>A0A517ZQF9_9PLAN</name>
<protein>
    <recommendedName>
        <fullName evidence="3">Carboxypeptidase regulatory-like domain-containing protein</fullName>
    </recommendedName>
</protein>
<dbReference type="AlphaFoldDB" id="A0A517ZQF9"/>
<dbReference type="PROSITE" id="PS51257">
    <property type="entry name" value="PROKAR_LIPOPROTEIN"/>
    <property type="match status" value="1"/>
</dbReference>
<dbReference type="EMBL" id="CP036276">
    <property type="protein sequence ID" value="QDU44721.1"/>
    <property type="molecule type" value="Genomic_DNA"/>
</dbReference>
<evidence type="ECO:0000313" key="2">
    <source>
        <dbReference type="Proteomes" id="UP000319383"/>
    </source>
</evidence>
<reference evidence="1 2" key="1">
    <citation type="submission" date="2019-02" db="EMBL/GenBank/DDBJ databases">
        <title>Deep-cultivation of Planctomycetes and their phenomic and genomic characterization uncovers novel biology.</title>
        <authorList>
            <person name="Wiegand S."/>
            <person name="Jogler M."/>
            <person name="Boedeker C."/>
            <person name="Pinto D."/>
            <person name="Vollmers J."/>
            <person name="Rivas-Marin E."/>
            <person name="Kohn T."/>
            <person name="Peeters S.H."/>
            <person name="Heuer A."/>
            <person name="Rast P."/>
            <person name="Oberbeckmann S."/>
            <person name="Bunk B."/>
            <person name="Jeske O."/>
            <person name="Meyerdierks A."/>
            <person name="Storesund J.E."/>
            <person name="Kallscheuer N."/>
            <person name="Luecker S."/>
            <person name="Lage O.M."/>
            <person name="Pohl T."/>
            <person name="Merkel B.J."/>
            <person name="Hornburger P."/>
            <person name="Mueller R.-W."/>
            <person name="Bruemmer F."/>
            <person name="Labrenz M."/>
            <person name="Spormann A.M."/>
            <person name="Op den Camp H."/>
            <person name="Overmann J."/>
            <person name="Amann R."/>
            <person name="Jetten M.S.M."/>
            <person name="Mascher T."/>
            <person name="Medema M.H."/>
            <person name="Devos D.P."/>
            <person name="Kaster A.-K."/>
            <person name="Ovreas L."/>
            <person name="Rohde M."/>
            <person name="Galperin M.Y."/>
            <person name="Jogler C."/>
        </authorList>
    </citation>
    <scope>NUCLEOTIDE SEQUENCE [LARGE SCALE GENOMIC DNA]</scope>
    <source>
        <strain evidence="1 2">Mal52</strain>
    </source>
</reference>